<accession>A0A8S1NV37</accession>
<dbReference type="AlphaFoldDB" id="A0A8S1NV37"/>
<reference evidence="1" key="1">
    <citation type="submission" date="2021-01" db="EMBL/GenBank/DDBJ databases">
        <authorList>
            <consortium name="Genoscope - CEA"/>
            <person name="William W."/>
        </authorList>
    </citation>
    <scope>NUCLEOTIDE SEQUENCE</scope>
</reference>
<comment type="caution">
    <text evidence="1">The sequence shown here is derived from an EMBL/GenBank/DDBJ whole genome shotgun (WGS) entry which is preliminary data.</text>
</comment>
<evidence type="ECO:0000313" key="1">
    <source>
        <dbReference type="EMBL" id="CAD8097217.1"/>
    </source>
</evidence>
<name>A0A8S1NV37_PARPR</name>
<sequence length="236" mass="27669">MLIIINKRNQNRKTTQKLKYLDSVQEQPRRASCCCDNCGKLTHFQQIYQNSPLVVQQHYVQKQQQSLLIECKPLKKMISTSFHLSNKNTTPIKKRRHSCKCQECGQETLFQKNTCYKIPLRQPIKSPHFKTFIIKKSLGKVFQEFSDVKKTYPLTSRSHKDVLIKSPILVNRLKTGSCLLPLQNSQSFKYQVKANKQLVELKRFKNGNSSEKFKYQVNKHEHIIPTTTIRLKTIFN</sequence>
<protein>
    <submittedName>
        <fullName evidence="1">Uncharacterized protein</fullName>
    </submittedName>
</protein>
<evidence type="ECO:0000313" key="2">
    <source>
        <dbReference type="Proteomes" id="UP000688137"/>
    </source>
</evidence>
<dbReference type="OMA" id="ASCCCDN"/>
<proteinExistence type="predicted"/>
<gene>
    <name evidence="1" type="ORF">PPRIM_AZ9-3.1.T1030121</name>
</gene>
<dbReference type="Proteomes" id="UP000688137">
    <property type="component" value="Unassembled WGS sequence"/>
</dbReference>
<keyword evidence="2" id="KW-1185">Reference proteome</keyword>
<organism evidence="1 2">
    <name type="scientific">Paramecium primaurelia</name>
    <dbReference type="NCBI Taxonomy" id="5886"/>
    <lineage>
        <taxon>Eukaryota</taxon>
        <taxon>Sar</taxon>
        <taxon>Alveolata</taxon>
        <taxon>Ciliophora</taxon>
        <taxon>Intramacronucleata</taxon>
        <taxon>Oligohymenophorea</taxon>
        <taxon>Peniculida</taxon>
        <taxon>Parameciidae</taxon>
        <taxon>Paramecium</taxon>
    </lineage>
</organism>
<dbReference type="EMBL" id="CAJJDM010000106">
    <property type="protein sequence ID" value="CAD8097217.1"/>
    <property type="molecule type" value="Genomic_DNA"/>
</dbReference>